<protein>
    <submittedName>
        <fullName evidence="2">Uncharacterized protein</fullName>
    </submittedName>
</protein>
<evidence type="ECO:0000313" key="3">
    <source>
        <dbReference type="Proteomes" id="UP000321513"/>
    </source>
</evidence>
<proteinExistence type="predicted"/>
<dbReference type="EMBL" id="BJYT01000006">
    <property type="protein sequence ID" value="GEO09457.1"/>
    <property type="molecule type" value="Genomic_DNA"/>
</dbReference>
<feature type="transmembrane region" description="Helical" evidence="1">
    <location>
        <begin position="6"/>
        <end position="23"/>
    </location>
</feature>
<dbReference type="AlphaFoldDB" id="A0A512BC85"/>
<reference evidence="2 3" key="1">
    <citation type="submission" date="2019-07" db="EMBL/GenBank/DDBJ databases">
        <title>Whole genome shotgun sequence of Segetibacter aerophilus NBRC 106135.</title>
        <authorList>
            <person name="Hosoyama A."/>
            <person name="Uohara A."/>
            <person name="Ohji S."/>
            <person name="Ichikawa N."/>
        </authorList>
    </citation>
    <scope>NUCLEOTIDE SEQUENCE [LARGE SCALE GENOMIC DNA]</scope>
    <source>
        <strain evidence="2 3">NBRC 106135</strain>
    </source>
</reference>
<keyword evidence="1" id="KW-0472">Membrane</keyword>
<keyword evidence="3" id="KW-1185">Reference proteome</keyword>
<evidence type="ECO:0000313" key="2">
    <source>
        <dbReference type="EMBL" id="GEO09457.1"/>
    </source>
</evidence>
<evidence type="ECO:0000256" key="1">
    <source>
        <dbReference type="SAM" id="Phobius"/>
    </source>
</evidence>
<dbReference type="Proteomes" id="UP000321513">
    <property type="component" value="Unassembled WGS sequence"/>
</dbReference>
<dbReference type="RefSeq" id="WP_147203578.1">
    <property type="nucleotide sequence ID" value="NZ_BJYT01000006.1"/>
</dbReference>
<name>A0A512BC85_9BACT</name>
<organism evidence="2 3">
    <name type="scientific">Segetibacter aerophilus</name>
    <dbReference type="NCBI Taxonomy" id="670293"/>
    <lineage>
        <taxon>Bacteria</taxon>
        <taxon>Pseudomonadati</taxon>
        <taxon>Bacteroidota</taxon>
        <taxon>Chitinophagia</taxon>
        <taxon>Chitinophagales</taxon>
        <taxon>Chitinophagaceae</taxon>
        <taxon>Segetibacter</taxon>
    </lineage>
</organism>
<comment type="caution">
    <text evidence="2">The sequence shown here is derived from an EMBL/GenBank/DDBJ whole genome shotgun (WGS) entry which is preliminary data.</text>
</comment>
<dbReference type="OrthoDB" id="680727at2"/>
<keyword evidence="1" id="KW-0812">Transmembrane</keyword>
<accession>A0A512BC85</accession>
<keyword evidence="1" id="KW-1133">Transmembrane helix</keyword>
<sequence>MLAGVYTGRILSILLFFNVACISNRAKEQHQYYYYPQKNVYYDPVKKNFWYSLNGARSWNKFSDSNAVEPVALGAKVLISSTDSEVYKNNESHRKLYSGALLAINVTDTTGASPGPEVAGRTVVQKKKITARKKPVEQKPKKGLGKFINKIFGKH</sequence>
<gene>
    <name evidence="2" type="ORF">SAE01_19530</name>
</gene>